<name>A5BEZ0_VITVI</name>
<dbReference type="EMBL" id="AM457146">
    <property type="protein sequence ID" value="CAN83180.1"/>
    <property type="molecule type" value="Genomic_DNA"/>
</dbReference>
<accession>A5BEZ0</accession>
<gene>
    <name evidence="2" type="ORF">VITISV_013309</name>
</gene>
<feature type="region of interest" description="Disordered" evidence="1">
    <location>
        <begin position="261"/>
        <end position="281"/>
    </location>
</feature>
<dbReference type="AlphaFoldDB" id="A5BEZ0"/>
<reference evidence="2" key="1">
    <citation type="journal article" date="2007" name="PLoS ONE">
        <title>The first genome sequence of an elite grapevine cultivar (Pinot noir Vitis vinifera L.): coping with a highly heterozygous genome.</title>
        <authorList>
            <person name="Velasco R."/>
            <person name="Zharkikh A."/>
            <person name="Troggio M."/>
            <person name="Cartwright D.A."/>
            <person name="Cestaro A."/>
            <person name="Pruss D."/>
            <person name="Pindo M."/>
            <person name="FitzGerald L.M."/>
            <person name="Vezzulli S."/>
            <person name="Reid J."/>
            <person name="Malacarne G."/>
            <person name="Iliev D."/>
            <person name="Coppola G."/>
            <person name="Wardell B."/>
            <person name="Micheletti D."/>
            <person name="Macalma T."/>
            <person name="Facci M."/>
            <person name="Mitchell J.T."/>
            <person name="Perazzolli M."/>
            <person name="Eldredge G."/>
            <person name="Gatto P."/>
            <person name="Oyzerski R."/>
            <person name="Moretto M."/>
            <person name="Gutin N."/>
            <person name="Stefanini M."/>
            <person name="Chen Y."/>
            <person name="Segala C."/>
            <person name="Davenport C."/>
            <person name="Dematte L."/>
            <person name="Mraz A."/>
            <person name="Battilana J."/>
            <person name="Stormo K."/>
            <person name="Costa F."/>
            <person name="Tao Q."/>
            <person name="Si-Ammour A."/>
            <person name="Harkins T."/>
            <person name="Lackey A."/>
            <person name="Perbost C."/>
            <person name="Taillon B."/>
            <person name="Stella A."/>
            <person name="Solovyev V."/>
            <person name="Fawcett J.A."/>
            <person name="Sterck L."/>
            <person name="Vandepoele K."/>
            <person name="Grando S.M."/>
            <person name="Toppo S."/>
            <person name="Moser C."/>
            <person name="Lanchbury J."/>
            <person name="Bogden R."/>
            <person name="Skolnick M."/>
            <person name="Sgaramella V."/>
            <person name="Bhatnagar S.K."/>
            <person name="Fontana P."/>
            <person name="Gutin A."/>
            <person name="Van de Peer Y."/>
            <person name="Salamini F."/>
            <person name="Viola R."/>
        </authorList>
    </citation>
    <scope>NUCLEOTIDE SEQUENCE</scope>
</reference>
<organism evidence="2">
    <name type="scientific">Vitis vinifera</name>
    <name type="common">Grape</name>
    <dbReference type="NCBI Taxonomy" id="29760"/>
    <lineage>
        <taxon>Eukaryota</taxon>
        <taxon>Viridiplantae</taxon>
        <taxon>Streptophyta</taxon>
        <taxon>Embryophyta</taxon>
        <taxon>Tracheophyta</taxon>
        <taxon>Spermatophyta</taxon>
        <taxon>Magnoliopsida</taxon>
        <taxon>eudicotyledons</taxon>
        <taxon>Gunneridae</taxon>
        <taxon>Pentapetalae</taxon>
        <taxon>rosids</taxon>
        <taxon>Vitales</taxon>
        <taxon>Vitaceae</taxon>
        <taxon>Viteae</taxon>
        <taxon>Vitis</taxon>
    </lineage>
</organism>
<sequence length="303" mass="33202">MSSSLHADSPDGSQYDQCAAGDGRRWRRNVKLGPSLLKVPLKVQLILHLSDLGLLLYSGMYLILSPGLSLGFPNPRAIGCLLELHAPQKLLIIRVIVGGGLEIRLFTQVDSGILENSSKEAVVGEYSCCALNARDHMHHHQVSHVNPSPGEDRVHNKSLEVRNLISMSSMWQENRADHVVKDSAGHGQAVSRWFAHPLGIGESAQPLNNLSRIESRHNGPRLGLIHSESNRRDVENAADTLGTQFDLNSPSQWTIRVLQAHRSPKNKKPAPESGRLAQKSSLLAAIPSVRKALQTRSAEVGRN</sequence>
<evidence type="ECO:0000256" key="1">
    <source>
        <dbReference type="SAM" id="MobiDB-lite"/>
    </source>
</evidence>
<evidence type="ECO:0000313" key="2">
    <source>
        <dbReference type="EMBL" id="CAN83180.1"/>
    </source>
</evidence>
<proteinExistence type="predicted"/>
<protein>
    <submittedName>
        <fullName evidence="2">Uncharacterized protein</fullName>
    </submittedName>
</protein>